<dbReference type="Pfam" id="PF01129">
    <property type="entry name" value="ART"/>
    <property type="match status" value="1"/>
</dbReference>
<dbReference type="GO" id="GO:0106274">
    <property type="term" value="F:NAD+-protein-arginine ADP-ribosyltransferase activity"/>
    <property type="evidence" value="ECO:0007669"/>
    <property type="project" value="UniProtKB-EC"/>
</dbReference>
<keyword evidence="7 10" id="KW-0520">NAD</keyword>
<gene>
    <name evidence="12" type="primary">LOC113051535</name>
</gene>
<feature type="signal peptide" evidence="10">
    <location>
        <begin position="1"/>
        <end position="16"/>
    </location>
</feature>
<accession>A0A6P6KFQ9</accession>
<evidence type="ECO:0000256" key="10">
    <source>
        <dbReference type="RuleBase" id="RU361228"/>
    </source>
</evidence>
<evidence type="ECO:0000256" key="3">
    <source>
        <dbReference type="ARBA" id="ARBA00022679"/>
    </source>
</evidence>
<dbReference type="PRINTS" id="PR00970">
    <property type="entry name" value="RIBTRNSFRASE"/>
</dbReference>
<dbReference type="Gene3D" id="3.90.176.10">
    <property type="entry name" value="Toxin ADP-ribosyltransferase, Chain A, domain 1"/>
    <property type="match status" value="1"/>
</dbReference>
<evidence type="ECO:0000313" key="12">
    <source>
        <dbReference type="RefSeq" id="XP_026071164.1"/>
    </source>
</evidence>
<dbReference type="GO" id="GO:0016779">
    <property type="term" value="F:nucleotidyltransferase activity"/>
    <property type="evidence" value="ECO:0007669"/>
    <property type="project" value="UniProtKB-KW"/>
</dbReference>
<proteinExistence type="inferred from homology"/>
<evidence type="ECO:0000256" key="8">
    <source>
        <dbReference type="ARBA" id="ARBA00023157"/>
    </source>
</evidence>
<evidence type="ECO:0000313" key="11">
    <source>
        <dbReference type="Proteomes" id="UP000515129"/>
    </source>
</evidence>
<evidence type="ECO:0000256" key="4">
    <source>
        <dbReference type="ARBA" id="ARBA00022695"/>
    </source>
</evidence>
<evidence type="ECO:0000256" key="6">
    <source>
        <dbReference type="ARBA" id="ARBA00022857"/>
    </source>
</evidence>
<evidence type="ECO:0000256" key="7">
    <source>
        <dbReference type="ARBA" id="ARBA00023027"/>
    </source>
</evidence>
<comment type="similarity">
    <text evidence="1 10">Belongs to the Arg-specific ADP-ribosyltransferase family.</text>
</comment>
<name>A0A6P6KFQ9_CARAU</name>
<dbReference type="EC" id="2.4.2.31" evidence="10"/>
<dbReference type="PANTHER" id="PTHR10339:SF27">
    <property type="entry name" value="NAD(P)(+)--ARGININE ADP-RIBOSYLTRANSFERASE"/>
    <property type="match status" value="1"/>
</dbReference>
<keyword evidence="8" id="KW-1015">Disulfide bond</keyword>
<feature type="chain" id="PRO_5028515288" description="NAD(P)(+)--arginine ADP-ribosyltransferase" evidence="10">
    <location>
        <begin position="17"/>
        <end position="336"/>
    </location>
</feature>
<dbReference type="InterPro" id="IPR050999">
    <property type="entry name" value="ADP-ribosyltransferase_ARG"/>
</dbReference>
<dbReference type="RefSeq" id="XP_026071164.1">
    <property type="nucleotide sequence ID" value="XM_026215379.1"/>
</dbReference>
<organism evidence="11 12">
    <name type="scientific">Carassius auratus</name>
    <name type="common">Goldfish</name>
    <dbReference type="NCBI Taxonomy" id="7957"/>
    <lineage>
        <taxon>Eukaryota</taxon>
        <taxon>Metazoa</taxon>
        <taxon>Chordata</taxon>
        <taxon>Craniata</taxon>
        <taxon>Vertebrata</taxon>
        <taxon>Euteleostomi</taxon>
        <taxon>Actinopterygii</taxon>
        <taxon>Neopterygii</taxon>
        <taxon>Teleostei</taxon>
        <taxon>Ostariophysi</taxon>
        <taxon>Cypriniformes</taxon>
        <taxon>Cyprinidae</taxon>
        <taxon>Cyprininae</taxon>
        <taxon>Carassius</taxon>
    </lineage>
</organism>
<dbReference type="Proteomes" id="UP000515129">
    <property type="component" value="Chromosome 3"/>
</dbReference>
<keyword evidence="5 10" id="KW-0732">Signal</keyword>
<reference evidence="12" key="1">
    <citation type="submission" date="2025-08" db="UniProtKB">
        <authorList>
            <consortium name="RefSeq"/>
        </authorList>
    </citation>
    <scope>IDENTIFICATION</scope>
    <source>
        <strain evidence="12">Wakin</strain>
        <tissue evidence="12">Muscle</tissue>
    </source>
</reference>
<keyword evidence="4" id="KW-0548">Nucleotidyltransferase</keyword>
<dbReference type="KEGG" id="caua:113051535"/>
<keyword evidence="2 10" id="KW-0328">Glycosyltransferase</keyword>
<comment type="catalytic activity">
    <reaction evidence="9 10">
        <text>L-arginyl-[protein] + NAD(+) = N(omega)-(ADP-D-ribosyl)-L-arginyl-[protein] + nicotinamide + H(+)</text>
        <dbReference type="Rhea" id="RHEA:19149"/>
        <dbReference type="Rhea" id="RHEA-COMP:10532"/>
        <dbReference type="Rhea" id="RHEA-COMP:15087"/>
        <dbReference type="ChEBI" id="CHEBI:15378"/>
        <dbReference type="ChEBI" id="CHEBI:17154"/>
        <dbReference type="ChEBI" id="CHEBI:29965"/>
        <dbReference type="ChEBI" id="CHEBI:57540"/>
        <dbReference type="ChEBI" id="CHEBI:142554"/>
        <dbReference type="EC" id="2.4.2.31"/>
    </reaction>
</comment>
<evidence type="ECO:0000256" key="9">
    <source>
        <dbReference type="ARBA" id="ARBA00047597"/>
    </source>
</evidence>
<keyword evidence="3 10" id="KW-0808">Transferase</keyword>
<dbReference type="InterPro" id="IPR000768">
    <property type="entry name" value="ART"/>
</dbReference>
<protein>
    <recommendedName>
        <fullName evidence="10">NAD(P)(+)--arginine ADP-ribosyltransferase</fullName>
        <ecNumber evidence="10">2.4.2.31</ecNumber>
    </recommendedName>
    <alternativeName>
        <fullName evidence="10">Mono(ADP-ribosyl)transferase</fullName>
    </alternativeName>
</protein>
<dbReference type="AlphaFoldDB" id="A0A6P6KFQ9"/>
<dbReference type="PROSITE" id="PS51996">
    <property type="entry name" value="TR_MART"/>
    <property type="match status" value="1"/>
</dbReference>
<dbReference type="GO" id="GO:0003950">
    <property type="term" value="F:NAD+ poly-ADP-ribosyltransferase activity"/>
    <property type="evidence" value="ECO:0007669"/>
    <property type="project" value="TreeGrafter"/>
</dbReference>
<dbReference type="OrthoDB" id="423533at2759"/>
<dbReference type="GeneID" id="113051535"/>
<sequence length="336" mass="38496">MLLIIEALLLIVAALGQDHRAAAARKIYPLDIAQNSVDDQYGGCKVKMAHLVKTKYLEKEINNSTDFRNAWQEGEANATAPEDNLTRNHSIAIYVYTNLNSNIYRNFNMAVHNGKQNYTNQAFKWYSLHFLLSDAIQILTETQKKCKSTYRGTTVEFYQNVTGKKVRFGSFTSSSLERKIAQDFGNKSCFEIKTCEGADVIKYSKYPEQKEVLIPPYEEFKVTAVKMRKYHTNLWCDIVYRLESFGKRSDLNCAVAFKKPSKFLKNTSTFNTSAFCRCFYRKLMASQVHTKSKFIGRPCGCLGQNQMLVHARLNPTDGETHTGHHSGQKRRCCCRF</sequence>
<evidence type="ECO:0000256" key="1">
    <source>
        <dbReference type="ARBA" id="ARBA00009558"/>
    </source>
</evidence>
<keyword evidence="11" id="KW-1185">Reference proteome</keyword>
<keyword evidence="6 10" id="KW-0521">NADP</keyword>
<dbReference type="SUPFAM" id="SSF56399">
    <property type="entry name" value="ADP-ribosylation"/>
    <property type="match status" value="1"/>
</dbReference>
<dbReference type="PANTHER" id="PTHR10339">
    <property type="entry name" value="ADP-RIBOSYLTRANSFERASE"/>
    <property type="match status" value="1"/>
</dbReference>
<evidence type="ECO:0000256" key="5">
    <source>
        <dbReference type="ARBA" id="ARBA00022729"/>
    </source>
</evidence>
<evidence type="ECO:0000256" key="2">
    <source>
        <dbReference type="ARBA" id="ARBA00022676"/>
    </source>
</evidence>
<dbReference type="FunFam" id="3.90.176.10:FF:000001">
    <property type="entry name" value="NAD(P)(+)--arginine ADP-ribosyltransferase"/>
    <property type="match status" value="1"/>
</dbReference>